<keyword evidence="5" id="KW-1185">Reference proteome</keyword>
<dbReference type="Proteomes" id="UP000763802">
    <property type="component" value="Unassembled WGS sequence"/>
</dbReference>
<name>A0ABS5WWF6_9RHOB</name>
<dbReference type="InterPro" id="IPR050808">
    <property type="entry name" value="Phage_Integrase"/>
</dbReference>
<dbReference type="InterPro" id="IPR011010">
    <property type="entry name" value="DNA_brk_join_enz"/>
</dbReference>
<protein>
    <recommendedName>
        <fullName evidence="6">Tyr recombinase domain-containing protein</fullName>
    </recommendedName>
</protein>
<dbReference type="PANTHER" id="PTHR30629:SF2">
    <property type="entry name" value="PROPHAGE INTEGRASE INTS-RELATED"/>
    <property type="match status" value="1"/>
</dbReference>
<keyword evidence="2" id="KW-0229">DNA integration</keyword>
<comment type="similarity">
    <text evidence="1">Belongs to the 'phage' integrase family.</text>
</comment>
<gene>
    <name evidence="4" type="ORF">KL867_20650</name>
</gene>
<dbReference type="InterPro" id="IPR013762">
    <property type="entry name" value="Integrase-like_cat_sf"/>
</dbReference>
<proteinExistence type="inferred from homology"/>
<comment type="caution">
    <text evidence="4">The sequence shown here is derived from an EMBL/GenBank/DDBJ whole genome shotgun (WGS) entry which is preliminary data.</text>
</comment>
<dbReference type="RefSeq" id="WP_215194293.1">
    <property type="nucleotide sequence ID" value="NZ_JAHHDY010000026.1"/>
</dbReference>
<reference evidence="4 5" key="1">
    <citation type="submission" date="2021-05" db="EMBL/GenBank/DDBJ databases">
        <title>Draft genomes of marine bacteria isolated from model chitin particles.</title>
        <authorList>
            <person name="Datta M.S."/>
            <person name="Schwartzman J.A."/>
            <person name="Cordero O."/>
        </authorList>
    </citation>
    <scope>NUCLEOTIDE SEQUENCE [LARGE SCALE GENOMIC DNA]</scope>
    <source>
        <strain evidence="4 5">4E07</strain>
    </source>
</reference>
<evidence type="ECO:0000313" key="4">
    <source>
        <dbReference type="EMBL" id="MBT3143472.1"/>
    </source>
</evidence>
<evidence type="ECO:0000313" key="5">
    <source>
        <dbReference type="Proteomes" id="UP000763802"/>
    </source>
</evidence>
<sequence>MTPTINFDSVPRVRNVAKHKPDAGTTWYSHDGDKYPCLYLGVGKRAASWYFKGRLNGRSQQKALKATFPETTAAQAFEKIATLTEYHTGVVSIDIHSVRDAWAHHCTTKQSEGKMSDKHKADMTAKLERWVPSILDAAPTDVSTVMIQNAINTIDTGRGDNSAATKRHVRVALSSAFKRLPGDNPVDNVSVPDANERQSIWYDLCDDNRDLDPEDLSTIWKAIWEKREQNVIMGSAWIVMLFTGIRVSNVCSLRWDRDGVHGFVDLQRRSITFPKLKSGLRHVELPVCDTVIKSLAAIRATESEWVFSANSKTGYIGGTFGLDTLEAEVAGKVVPVIRPHDTRAYFQEACNEALLPEQVNRFLRGDKGGDGSMLSKYTKRVGRSAPEMAESVIFERIKVEPSF</sequence>
<evidence type="ECO:0000256" key="2">
    <source>
        <dbReference type="ARBA" id="ARBA00022908"/>
    </source>
</evidence>
<organism evidence="4 5">
    <name type="scientific">Falsiruegeria litorea</name>
    <dbReference type="NCBI Taxonomy" id="1280831"/>
    <lineage>
        <taxon>Bacteria</taxon>
        <taxon>Pseudomonadati</taxon>
        <taxon>Pseudomonadota</taxon>
        <taxon>Alphaproteobacteria</taxon>
        <taxon>Rhodobacterales</taxon>
        <taxon>Roseobacteraceae</taxon>
        <taxon>Falsiruegeria</taxon>
    </lineage>
</organism>
<evidence type="ECO:0008006" key="6">
    <source>
        <dbReference type="Google" id="ProtNLM"/>
    </source>
</evidence>
<dbReference type="Gene3D" id="1.10.443.10">
    <property type="entry name" value="Intergrase catalytic core"/>
    <property type="match status" value="1"/>
</dbReference>
<keyword evidence="3" id="KW-0233">DNA recombination</keyword>
<dbReference type="PANTHER" id="PTHR30629">
    <property type="entry name" value="PROPHAGE INTEGRASE"/>
    <property type="match status" value="1"/>
</dbReference>
<accession>A0ABS5WWF6</accession>
<dbReference type="SUPFAM" id="SSF56349">
    <property type="entry name" value="DNA breaking-rejoining enzymes"/>
    <property type="match status" value="1"/>
</dbReference>
<evidence type="ECO:0000256" key="3">
    <source>
        <dbReference type="ARBA" id="ARBA00023172"/>
    </source>
</evidence>
<evidence type="ECO:0000256" key="1">
    <source>
        <dbReference type="ARBA" id="ARBA00008857"/>
    </source>
</evidence>
<dbReference type="EMBL" id="JAHHDY010000026">
    <property type="protein sequence ID" value="MBT3143472.1"/>
    <property type="molecule type" value="Genomic_DNA"/>
</dbReference>